<protein>
    <recommendedName>
        <fullName evidence="1">Glycosyltransferase subfamily 4-like N-terminal domain-containing protein</fullName>
    </recommendedName>
</protein>
<name>A0AB37UBH0_9CYAN</name>
<gene>
    <name evidence="2" type="ORF">DSM107010_57770</name>
</gene>
<dbReference type="InterPro" id="IPR028098">
    <property type="entry name" value="Glyco_trans_4-like_N"/>
</dbReference>
<feature type="domain" description="Glycosyltransferase subfamily 4-like N-terminal" evidence="1">
    <location>
        <begin position="76"/>
        <end position="166"/>
    </location>
</feature>
<organism evidence="2 3">
    <name type="scientific">Chroococcidiopsis cubana SAG 39.79</name>
    <dbReference type="NCBI Taxonomy" id="388085"/>
    <lineage>
        <taxon>Bacteria</taxon>
        <taxon>Bacillati</taxon>
        <taxon>Cyanobacteriota</taxon>
        <taxon>Cyanophyceae</taxon>
        <taxon>Chroococcidiopsidales</taxon>
        <taxon>Chroococcidiopsidaceae</taxon>
        <taxon>Chroococcidiopsis</taxon>
    </lineage>
</organism>
<accession>A0AB37UBH0</accession>
<dbReference type="SUPFAM" id="SSF53756">
    <property type="entry name" value="UDP-Glycosyltransferase/glycogen phosphorylase"/>
    <property type="match status" value="1"/>
</dbReference>
<dbReference type="Gene3D" id="3.40.50.2000">
    <property type="entry name" value="Glycogen Phosphorylase B"/>
    <property type="match status" value="1"/>
</dbReference>
<evidence type="ECO:0000313" key="3">
    <source>
        <dbReference type="Proteomes" id="UP000282574"/>
    </source>
</evidence>
<keyword evidence="3" id="KW-1185">Reference proteome</keyword>
<sequence>MLHKPVVLIYRNNLLPASETFVQKQAEALRDFIPYYVGSRLVQGLQLPQERRIALNQGGLLGLTNELSYKLWGKTSVDFVRSLQRLHPALIHAHFAPDGAIALPLAQCLQVPLVVTFHGYDATMHDKYAKASFWSHRVYLRRREVLKQKARLFIAVSESIKQKLLE</sequence>
<dbReference type="EMBL" id="RSCK01000086">
    <property type="protein sequence ID" value="RUT04497.1"/>
    <property type="molecule type" value="Genomic_DNA"/>
</dbReference>
<dbReference type="RefSeq" id="WP_199755816.1">
    <property type="nucleotide sequence ID" value="NZ_JAVKZF010000002.1"/>
</dbReference>
<proteinExistence type="predicted"/>
<evidence type="ECO:0000313" key="2">
    <source>
        <dbReference type="EMBL" id="RUT04497.1"/>
    </source>
</evidence>
<comment type="caution">
    <text evidence="2">The sequence shown here is derived from an EMBL/GenBank/DDBJ whole genome shotgun (WGS) entry which is preliminary data.</text>
</comment>
<dbReference type="Proteomes" id="UP000282574">
    <property type="component" value="Unassembled WGS sequence"/>
</dbReference>
<evidence type="ECO:0000259" key="1">
    <source>
        <dbReference type="Pfam" id="PF13439"/>
    </source>
</evidence>
<dbReference type="AlphaFoldDB" id="A0AB37UBH0"/>
<reference evidence="2 3" key="1">
    <citation type="journal article" date="2019" name="Genome Biol. Evol.">
        <title>Day and night: Metabolic profiles and evolutionary relationships of six axenic non-marine cyanobacteria.</title>
        <authorList>
            <person name="Will S.E."/>
            <person name="Henke P."/>
            <person name="Boedeker C."/>
            <person name="Huang S."/>
            <person name="Brinkmann H."/>
            <person name="Rohde M."/>
            <person name="Jarek M."/>
            <person name="Friedl T."/>
            <person name="Seufert S."/>
            <person name="Schumacher M."/>
            <person name="Overmann J."/>
            <person name="Neumann-Schaal M."/>
            <person name="Petersen J."/>
        </authorList>
    </citation>
    <scope>NUCLEOTIDE SEQUENCE [LARGE SCALE GENOMIC DNA]</scope>
    <source>
        <strain evidence="2 3">SAG 39.79</strain>
    </source>
</reference>
<dbReference type="Pfam" id="PF13439">
    <property type="entry name" value="Glyco_transf_4"/>
    <property type="match status" value="1"/>
</dbReference>